<accession>A0A4Y2B9S2</accession>
<protein>
    <submittedName>
        <fullName evidence="1">Uncharacterized protein</fullName>
    </submittedName>
</protein>
<reference evidence="1 2" key="1">
    <citation type="journal article" date="2019" name="Sci. Rep.">
        <title>Orb-weaving spider Araneus ventricosus genome elucidates the spidroin gene catalogue.</title>
        <authorList>
            <person name="Kono N."/>
            <person name="Nakamura H."/>
            <person name="Ohtoshi R."/>
            <person name="Moran D.A.P."/>
            <person name="Shinohara A."/>
            <person name="Yoshida Y."/>
            <person name="Fujiwara M."/>
            <person name="Mori M."/>
            <person name="Tomita M."/>
            <person name="Arakawa K."/>
        </authorList>
    </citation>
    <scope>NUCLEOTIDE SEQUENCE [LARGE SCALE GENOMIC DNA]</scope>
</reference>
<proteinExistence type="predicted"/>
<gene>
    <name evidence="1" type="ORF">AVEN_255133_1</name>
</gene>
<evidence type="ECO:0000313" key="1">
    <source>
        <dbReference type="EMBL" id="GBL88960.1"/>
    </source>
</evidence>
<sequence>MSPALLYRVIIVVFSYKEKQTLDNIRERETYTRVSVLVWGGISLSRRTYLYLLPHGTLNAQRSESTNWILLLVRKLVQLAIPLFCKQVMPALTLFVMCTNFLKKLQSQ</sequence>
<dbReference type="Proteomes" id="UP000499080">
    <property type="component" value="Unassembled WGS sequence"/>
</dbReference>
<keyword evidence="2" id="KW-1185">Reference proteome</keyword>
<dbReference type="AlphaFoldDB" id="A0A4Y2B9S2"/>
<dbReference type="EMBL" id="BGPR01000063">
    <property type="protein sequence ID" value="GBL88960.1"/>
    <property type="molecule type" value="Genomic_DNA"/>
</dbReference>
<name>A0A4Y2B9S2_ARAVE</name>
<organism evidence="1 2">
    <name type="scientific">Araneus ventricosus</name>
    <name type="common">Orbweaver spider</name>
    <name type="synonym">Epeira ventricosa</name>
    <dbReference type="NCBI Taxonomy" id="182803"/>
    <lineage>
        <taxon>Eukaryota</taxon>
        <taxon>Metazoa</taxon>
        <taxon>Ecdysozoa</taxon>
        <taxon>Arthropoda</taxon>
        <taxon>Chelicerata</taxon>
        <taxon>Arachnida</taxon>
        <taxon>Araneae</taxon>
        <taxon>Araneomorphae</taxon>
        <taxon>Entelegynae</taxon>
        <taxon>Araneoidea</taxon>
        <taxon>Araneidae</taxon>
        <taxon>Araneus</taxon>
    </lineage>
</organism>
<comment type="caution">
    <text evidence="1">The sequence shown here is derived from an EMBL/GenBank/DDBJ whole genome shotgun (WGS) entry which is preliminary data.</text>
</comment>
<evidence type="ECO:0000313" key="2">
    <source>
        <dbReference type="Proteomes" id="UP000499080"/>
    </source>
</evidence>